<keyword evidence="7" id="KW-0472">Membrane</keyword>
<dbReference type="Gene3D" id="2.60.40.10">
    <property type="entry name" value="Immunoglobulins"/>
    <property type="match status" value="1"/>
</dbReference>
<organism evidence="12 13">
    <name type="scientific">Candidatus Amunia macphersoniae</name>
    <dbReference type="NCBI Taxonomy" id="3127014"/>
    <lineage>
        <taxon>Bacteria</taxon>
        <taxon>Bacillati</taxon>
        <taxon>Candidatus Dormiibacterota</taxon>
        <taxon>Candidatus Dormibacteria</taxon>
        <taxon>Candidatus Aeolococcales</taxon>
        <taxon>Candidatus Aeolococcaceae</taxon>
        <taxon>Candidatus Amunia</taxon>
    </lineage>
</organism>
<dbReference type="InterPro" id="IPR013783">
    <property type="entry name" value="Ig-like_fold"/>
</dbReference>
<dbReference type="PANTHER" id="PTHR13460">
    <property type="match status" value="1"/>
</dbReference>
<evidence type="ECO:0000256" key="7">
    <source>
        <dbReference type="ARBA" id="ARBA00023136"/>
    </source>
</evidence>
<evidence type="ECO:0000256" key="3">
    <source>
        <dbReference type="ARBA" id="ARBA00022692"/>
    </source>
</evidence>
<proteinExistence type="inferred from homology"/>
<dbReference type="PROSITE" id="PS51257">
    <property type="entry name" value="PROKAR_LIPOPROTEIN"/>
    <property type="match status" value="1"/>
</dbReference>
<keyword evidence="9" id="KW-0119">Carbohydrate metabolism</keyword>
<dbReference type="InterPro" id="IPR039155">
    <property type="entry name" value="MLEC"/>
</dbReference>
<comment type="subcellular location">
    <subcellularLocation>
        <location evidence="1">Endoplasmic reticulum membrane</location>
        <topology evidence="1">Single-pass type I membrane protein</topology>
    </subcellularLocation>
</comment>
<evidence type="ECO:0000256" key="5">
    <source>
        <dbReference type="ARBA" id="ARBA00022824"/>
    </source>
</evidence>
<dbReference type="AlphaFoldDB" id="A0A934KMW9"/>
<evidence type="ECO:0000313" key="13">
    <source>
        <dbReference type="Proteomes" id="UP000614410"/>
    </source>
</evidence>
<dbReference type="Proteomes" id="UP000614410">
    <property type="component" value="Unassembled WGS sequence"/>
</dbReference>
<dbReference type="PROSITE" id="PS50853">
    <property type="entry name" value="FN3"/>
    <property type="match status" value="1"/>
</dbReference>
<dbReference type="InterPro" id="IPR003961">
    <property type="entry name" value="FN3_dom"/>
</dbReference>
<dbReference type="InterPro" id="IPR021720">
    <property type="entry name" value="Malectin_dom"/>
</dbReference>
<reference evidence="12 13" key="1">
    <citation type="submission" date="2020-10" db="EMBL/GenBank/DDBJ databases">
        <title>Ca. Dormibacterota MAGs.</title>
        <authorList>
            <person name="Montgomery K."/>
        </authorList>
    </citation>
    <scope>NUCLEOTIDE SEQUENCE [LARGE SCALE GENOMIC DNA]</scope>
    <source>
        <strain evidence="12">Mitchell_Peninsula_5</strain>
    </source>
</reference>
<protein>
    <recommendedName>
        <fullName evidence="11">Fibronectin type-III domain-containing protein</fullName>
    </recommendedName>
</protein>
<dbReference type="Gene3D" id="2.60.120.430">
    <property type="entry name" value="Galactose-binding lectin"/>
    <property type="match status" value="1"/>
</dbReference>
<comment type="similarity">
    <text evidence="2">Belongs to the malectin family.</text>
</comment>
<dbReference type="GO" id="GO:0030246">
    <property type="term" value="F:carbohydrate binding"/>
    <property type="evidence" value="ECO:0007669"/>
    <property type="project" value="InterPro"/>
</dbReference>
<keyword evidence="3" id="KW-0812">Transmembrane</keyword>
<feature type="signal peptide" evidence="10">
    <location>
        <begin position="1"/>
        <end position="26"/>
    </location>
</feature>
<dbReference type="PANTHER" id="PTHR13460:SF0">
    <property type="entry name" value="MALECTIN"/>
    <property type="match status" value="1"/>
</dbReference>
<keyword evidence="8" id="KW-0325">Glycoprotein</keyword>
<dbReference type="EMBL" id="JAEKNN010000006">
    <property type="protein sequence ID" value="MBJ7608057.1"/>
    <property type="molecule type" value="Genomic_DNA"/>
</dbReference>
<sequence length="283" mass="29362">MRNRRRWVTVIAATCASLSCAHMVEAAWATTTKNTGSTFAAGSIAAPTGLIATQPNGPNSNQLNWTLPSNPNQRGSAQTVSSNLDGGGYSTIATLTGSAVTDTDNSVLGDTTYCYQVTTTYSEWTAPTGPTCTLPVAPRAAVNAGGGATGNYMADTAYSGGSTGSTTAAINTSLVPNPAPQGVYQTERRGNFTYTGQGLTAFAAYTVRLQEAEITWTSVGQRTFNVKINGTQVMTNYDIIQAAGAKNKAIALTFNATADGNGNITVQFISVKDLAKLSGIEIL</sequence>
<evidence type="ECO:0000256" key="9">
    <source>
        <dbReference type="ARBA" id="ARBA00023277"/>
    </source>
</evidence>
<keyword evidence="4 10" id="KW-0732">Signal</keyword>
<evidence type="ECO:0000256" key="10">
    <source>
        <dbReference type="SAM" id="SignalP"/>
    </source>
</evidence>
<keyword evidence="6" id="KW-1133">Transmembrane helix</keyword>
<name>A0A934KMW9_9BACT</name>
<evidence type="ECO:0000256" key="6">
    <source>
        <dbReference type="ARBA" id="ARBA00022989"/>
    </source>
</evidence>
<accession>A0A934KMW9</accession>
<evidence type="ECO:0000259" key="11">
    <source>
        <dbReference type="PROSITE" id="PS50853"/>
    </source>
</evidence>
<evidence type="ECO:0000256" key="1">
    <source>
        <dbReference type="ARBA" id="ARBA00004115"/>
    </source>
</evidence>
<gene>
    <name evidence="12" type="ORF">JF887_01315</name>
</gene>
<keyword evidence="5" id="KW-0256">Endoplasmic reticulum</keyword>
<dbReference type="Pfam" id="PF11721">
    <property type="entry name" value="Malectin"/>
    <property type="match status" value="1"/>
</dbReference>
<feature type="domain" description="Fibronectin type-III" evidence="11">
    <location>
        <begin position="46"/>
        <end position="136"/>
    </location>
</feature>
<evidence type="ECO:0000313" key="12">
    <source>
        <dbReference type="EMBL" id="MBJ7608057.1"/>
    </source>
</evidence>
<comment type="caution">
    <text evidence="12">The sequence shown here is derived from an EMBL/GenBank/DDBJ whole genome shotgun (WGS) entry which is preliminary data.</text>
</comment>
<feature type="chain" id="PRO_5037688692" description="Fibronectin type-III domain-containing protein" evidence="10">
    <location>
        <begin position="27"/>
        <end position="283"/>
    </location>
</feature>
<evidence type="ECO:0000256" key="8">
    <source>
        <dbReference type="ARBA" id="ARBA00023180"/>
    </source>
</evidence>
<evidence type="ECO:0000256" key="4">
    <source>
        <dbReference type="ARBA" id="ARBA00022729"/>
    </source>
</evidence>
<dbReference type="GO" id="GO:0016020">
    <property type="term" value="C:membrane"/>
    <property type="evidence" value="ECO:0007669"/>
    <property type="project" value="TreeGrafter"/>
</dbReference>
<evidence type="ECO:0000256" key="2">
    <source>
        <dbReference type="ARBA" id="ARBA00009141"/>
    </source>
</evidence>